<reference evidence="2" key="1">
    <citation type="submission" date="2020-08" db="EMBL/GenBank/DDBJ databases">
        <title>Multicomponent nature underlies the extraordinary mechanical properties of spider dragline silk.</title>
        <authorList>
            <person name="Kono N."/>
            <person name="Nakamura H."/>
            <person name="Mori M."/>
            <person name="Yoshida Y."/>
            <person name="Ohtoshi R."/>
            <person name="Malay A.D."/>
            <person name="Moran D.A.P."/>
            <person name="Tomita M."/>
            <person name="Numata K."/>
            <person name="Arakawa K."/>
        </authorList>
    </citation>
    <scope>NUCLEOTIDE SEQUENCE</scope>
</reference>
<accession>A0A8X6S9W6</accession>
<dbReference type="GO" id="GO:0006313">
    <property type="term" value="P:DNA transposition"/>
    <property type="evidence" value="ECO:0007669"/>
    <property type="project" value="InterPro"/>
</dbReference>
<evidence type="ECO:0000313" key="2">
    <source>
        <dbReference type="EMBL" id="GFY09191.1"/>
    </source>
</evidence>
<dbReference type="Proteomes" id="UP000887159">
    <property type="component" value="Unassembled WGS sequence"/>
</dbReference>
<comment type="caution">
    <text evidence="2">The sequence shown here is derived from an EMBL/GenBank/DDBJ whole genome shotgun (WGS) entry which is preliminary data.</text>
</comment>
<dbReference type="AlphaFoldDB" id="A0A8X6S9W6"/>
<protein>
    <submittedName>
        <fullName evidence="2">Transposable element Tcb2 transposase</fullName>
    </submittedName>
</protein>
<dbReference type="GO" id="GO:0003677">
    <property type="term" value="F:DNA binding"/>
    <property type="evidence" value="ECO:0007669"/>
    <property type="project" value="InterPro"/>
</dbReference>
<dbReference type="InterPro" id="IPR002492">
    <property type="entry name" value="Transposase_Tc1-like"/>
</dbReference>
<dbReference type="EMBL" id="BMAU01021284">
    <property type="protein sequence ID" value="GFY09191.1"/>
    <property type="molecule type" value="Genomic_DNA"/>
</dbReference>
<name>A0A8X6S9W6_TRICX</name>
<gene>
    <name evidence="2" type="primary">X975_14237</name>
    <name evidence="2" type="ORF">TNCV_4663811</name>
</gene>
<evidence type="ECO:0000313" key="3">
    <source>
        <dbReference type="Proteomes" id="UP000887159"/>
    </source>
</evidence>
<evidence type="ECO:0000259" key="1">
    <source>
        <dbReference type="Pfam" id="PF01498"/>
    </source>
</evidence>
<organism evidence="2 3">
    <name type="scientific">Trichonephila clavipes</name>
    <name type="common">Golden silk orbweaver</name>
    <name type="synonym">Nephila clavipes</name>
    <dbReference type="NCBI Taxonomy" id="2585209"/>
    <lineage>
        <taxon>Eukaryota</taxon>
        <taxon>Metazoa</taxon>
        <taxon>Ecdysozoa</taxon>
        <taxon>Arthropoda</taxon>
        <taxon>Chelicerata</taxon>
        <taxon>Arachnida</taxon>
        <taxon>Araneae</taxon>
        <taxon>Araneomorphae</taxon>
        <taxon>Entelegynae</taxon>
        <taxon>Araneoidea</taxon>
        <taxon>Nephilidae</taxon>
        <taxon>Trichonephila</taxon>
    </lineage>
</organism>
<proteinExistence type="predicted"/>
<sequence length="135" mass="15726">MRVWKLWTDEHRTTRKTGSERWKLTSARDNRHLFRMVVNDLTASSRQLAVRWSTATGRPRQTSRRERHHIIRNARVQPTSSSSAIAKVAPSLGALMSSRTIRRRLAEGHFGTGRPLRVLPLTPTHRRLRLEWCRA</sequence>
<dbReference type="GO" id="GO:0015074">
    <property type="term" value="P:DNA integration"/>
    <property type="evidence" value="ECO:0007669"/>
    <property type="project" value="InterPro"/>
</dbReference>
<dbReference type="Pfam" id="PF01498">
    <property type="entry name" value="HTH_Tnp_Tc3_2"/>
    <property type="match status" value="1"/>
</dbReference>
<keyword evidence="3" id="KW-1185">Reference proteome</keyword>
<feature type="domain" description="Transposase Tc1-like" evidence="1">
    <location>
        <begin position="69"/>
        <end position="134"/>
    </location>
</feature>